<accession>A0AAV4R1J6</accession>
<reference evidence="2 3" key="1">
    <citation type="submission" date="2021-06" db="EMBL/GenBank/DDBJ databases">
        <title>Caerostris extrusa draft genome.</title>
        <authorList>
            <person name="Kono N."/>
            <person name="Arakawa K."/>
        </authorList>
    </citation>
    <scope>NUCLEOTIDE SEQUENCE [LARGE SCALE GENOMIC DNA]</scope>
</reference>
<comment type="caution">
    <text evidence="2">The sequence shown here is derived from an EMBL/GenBank/DDBJ whole genome shotgun (WGS) entry which is preliminary data.</text>
</comment>
<dbReference type="EMBL" id="BPLR01007051">
    <property type="protein sequence ID" value="GIY14127.1"/>
    <property type="molecule type" value="Genomic_DNA"/>
</dbReference>
<dbReference type="AlphaFoldDB" id="A0AAV4R1J6"/>
<proteinExistence type="predicted"/>
<sequence>MAASEKQTSLREHSVFNQSETQTFRGKTNLWKRRRGHYAERFVLAFRFVLSLSPSAASPPSAAGHRSTLVL</sequence>
<gene>
    <name evidence="2" type="ORF">CEXT_732521</name>
</gene>
<dbReference type="Proteomes" id="UP001054945">
    <property type="component" value="Unassembled WGS sequence"/>
</dbReference>
<feature type="region of interest" description="Disordered" evidence="1">
    <location>
        <begin position="1"/>
        <end position="22"/>
    </location>
</feature>
<evidence type="ECO:0000313" key="3">
    <source>
        <dbReference type="Proteomes" id="UP001054945"/>
    </source>
</evidence>
<evidence type="ECO:0000256" key="1">
    <source>
        <dbReference type="SAM" id="MobiDB-lite"/>
    </source>
</evidence>
<organism evidence="2 3">
    <name type="scientific">Caerostris extrusa</name>
    <name type="common">Bark spider</name>
    <name type="synonym">Caerostris bankana</name>
    <dbReference type="NCBI Taxonomy" id="172846"/>
    <lineage>
        <taxon>Eukaryota</taxon>
        <taxon>Metazoa</taxon>
        <taxon>Ecdysozoa</taxon>
        <taxon>Arthropoda</taxon>
        <taxon>Chelicerata</taxon>
        <taxon>Arachnida</taxon>
        <taxon>Araneae</taxon>
        <taxon>Araneomorphae</taxon>
        <taxon>Entelegynae</taxon>
        <taxon>Araneoidea</taxon>
        <taxon>Araneidae</taxon>
        <taxon>Caerostris</taxon>
    </lineage>
</organism>
<evidence type="ECO:0000313" key="2">
    <source>
        <dbReference type="EMBL" id="GIY14127.1"/>
    </source>
</evidence>
<keyword evidence="3" id="KW-1185">Reference proteome</keyword>
<name>A0AAV4R1J6_CAEEX</name>
<protein>
    <submittedName>
        <fullName evidence="2">Uncharacterized protein</fullName>
    </submittedName>
</protein>